<dbReference type="PANTHER" id="PTHR10344">
    <property type="entry name" value="THYMIDYLATE KINASE"/>
    <property type="match status" value="1"/>
</dbReference>
<dbReference type="Pfam" id="PF02223">
    <property type="entry name" value="Thymidylate_kin"/>
    <property type="match status" value="1"/>
</dbReference>
<evidence type="ECO:0000256" key="5">
    <source>
        <dbReference type="SAM" id="MobiDB-lite"/>
    </source>
</evidence>
<feature type="region of interest" description="Disordered" evidence="5">
    <location>
        <begin position="25"/>
        <end position="54"/>
    </location>
</feature>
<accession>A0A4R4N880</accession>
<comment type="caution">
    <text evidence="7">The sequence shown here is derived from an EMBL/GenBank/DDBJ whole genome shotgun (WGS) entry which is preliminary data.</text>
</comment>
<dbReference type="InterPro" id="IPR027417">
    <property type="entry name" value="P-loop_NTPase"/>
</dbReference>
<evidence type="ECO:0000256" key="2">
    <source>
        <dbReference type="ARBA" id="ARBA00017144"/>
    </source>
</evidence>
<dbReference type="GO" id="GO:0004798">
    <property type="term" value="F:dTMP kinase activity"/>
    <property type="evidence" value="ECO:0007669"/>
    <property type="project" value="TreeGrafter"/>
</dbReference>
<dbReference type="GO" id="GO:0005737">
    <property type="term" value="C:cytoplasm"/>
    <property type="evidence" value="ECO:0007669"/>
    <property type="project" value="TreeGrafter"/>
</dbReference>
<feature type="domain" description="Thymidylate kinase-like" evidence="6">
    <location>
        <begin position="88"/>
        <end position="251"/>
    </location>
</feature>
<dbReference type="GO" id="GO:0006235">
    <property type="term" value="P:dTTP biosynthetic process"/>
    <property type="evidence" value="ECO:0007669"/>
    <property type="project" value="TreeGrafter"/>
</dbReference>
<dbReference type="GO" id="GO:0004550">
    <property type="term" value="F:nucleoside diphosphate kinase activity"/>
    <property type="evidence" value="ECO:0007669"/>
    <property type="project" value="TreeGrafter"/>
</dbReference>
<keyword evidence="8" id="KW-1185">Reference proteome</keyword>
<evidence type="ECO:0000259" key="6">
    <source>
        <dbReference type="Pfam" id="PF02223"/>
    </source>
</evidence>
<sequence>MLHLPREGALHRGLLGVAPGLGRHVEPLPAAPRPAPGRHPAHSRSGRAAGRRLRASGCLHRRDTAVTARFTAAYQPADTPRSGIFVVLEGISASGKSTLAAHLAERLGCDTFHTVPAPVSDLQPYINSRARALPQLAFYLAGALHAADLARHALLSGHAVADRYVNSVIANHAAVHGLDNATVAAAIAPFTGYLTQPDITVYLHTDLDELTARMTAKPDQSAADRDLIANRALLRRLAEHYNEIAATDPTAYHLHTDGRTPAQLADHLTDLIHAMDQPADERRAPLAHT</sequence>
<gene>
    <name evidence="7" type="ORF">E1267_26445</name>
</gene>
<dbReference type="PANTHER" id="PTHR10344:SF4">
    <property type="entry name" value="UMP-CMP KINASE 2, MITOCHONDRIAL"/>
    <property type="match status" value="1"/>
</dbReference>
<keyword evidence="4" id="KW-0067">ATP-binding</keyword>
<evidence type="ECO:0000256" key="1">
    <source>
        <dbReference type="ARBA" id="ARBA00009776"/>
    </source>
</evidence>
<dbReference type="Proteomes" id="UP000295157">
    <property type="component" value="Unassembled WGS sequence"/>
</dbReference>
<evidence type="ECO:0000256" key="4">
    <source>
        <dbReference type="ARBA" id="ARBA00022840"/>
    </source>
</evidence>
<evidence type="ECO:0000313" key="8">
    <source>
        <dbReference type="Proteomes" id="UP000295157"/>
    </source>
</evidence>
<dbReference type="GO" id="GO:0006227">
    <property type="term" value="P:dUDP biosynthetic process"/>
    <property type="evidence" value="ECO:0007669"/>
    <property type="project" value="TreeGrafter"/>
</dbReference>
<dbReference type="OrthoDB" id="9776634at2"/>
<evidence type="ECO:0000313" key="7">
    <source>
        <dbReference type="EMBL" id="TDC03370.1"/>
    </source>
</evidence>
<keyword evidence="3" id="KW-0547">Nucleotide-binding</keyword>
<dbReference type="GO" id="GO:0006233">
    <property type="term" value="P:dTDP biosynthetic process"/>
    <property type="evidence" value="ECO:0007669"/>
    <property type="project" value="TreeGrafter"/>
</dbReference>
<dbReference type="InterPro" id="IPR039430">
    <property type="entry name" value="Thymidylate_kin-like_dom"/>
</dbReference>
<dbReference type="Gene3D" id="3.40.50.300">
    <property type="entry name" value="P-loop containing nucleotide triphosphate hydrolases"/>
    <property type="match status" value="1"/>
</dbReference>
<protein>
    <recommendedName>
        <fullName evidence="2">Thymidylate kinase</fullName>
    </recommendedName>
</protein>
<dbReference type="GO" id="GO:0005524">
    <property type="term" value="F:ATP binding"/>
    <property type="evidence" value="ECO:0007669"/>
    <property type="project" value="UniProtKB-KW"/>
</dbReference>
<reference evidence="7 8" key="1">
    <citation type="submission" date="2019-02" db="EMBL/GenBank/DDBJ databases">
        <title>Draft genome sequences of novel Actinobacteria.</title>
        <authorList>
            <person name="Sahin N."/>
            <person name="Ay H."/>
            <person name="Saygin H."/>
        </authorList>
    </citation>
    <scope>NUCLEOTIDE SEQUENCE [LARGE SCALE GENOMIC DNA]</scope>
    <source>
        <strain evidence="7 8">KC201</strain>
    </source>
</reference>
<dbReference type="SUPFAM" id="SSF52540">
    <property type="entry name" value="P-loop containing nucleoside triphosphate hydrolases"/>
    <property type="match status" value="1"/>
</dbReference>
<feature type="compositionally biased region" description="Basic residues" evidence="5">
    <location>
        <begin position="39"/>
        <end position="54"/>
    </location>
</feature>
<dbReference type="EMBL" id="SMJZ01000113">
    <property type="protein sequence ID" value="TDC03370.1"/>
    <property type="molecule type" value="Genomic_DNA"/>
</dbReference>
<organism evidence="7 8">
    <name type="scientific">Nonomuraea longispora</name>
    <dbReference type="NCBI Taxonomy" id="1848320"/>
    <lineage>
        <taxon>Bacteria</taxon>
        <taxon>Bacillati</taxon>
        <taxon>Actinomycetota</taxon>
        <taxon>Actinomycetes</taxon>
        <taxon>Streptosporangiales</taxon>
        <taxon>Streptosporangiaceae</taxon>
        <taxon>Nonomuraea</taxon>
    </lineage>
</organism>
<proteinExistence type="inferred from homology"/>
<comment type="similarity">
    <text evidence="1">Belongs to the thymidylate kinase family.</text>
</comment>
<dbReference type="AlphaFoldDB" id="A0A4R4N880"/>
<name>A0A4R4N880_9ACTN</name>
<evidence type="ECO:0000256" key="3">
    <source>
        <dbReference type="ARBA" id="ARBA00022741"/>
    </source>
</evidence>